<evidence type="ECO:0000256" key="1">
    <source>
        <dbReference type="SAM" id="MobiDB-lite"/>
    </source>
</evidence>
<dbReference type="RefSeq" id="WP_093559666.1">
    <property type="nucleotide sequence ID" value="NZ_FPBO01000040.1"/>
</dbReference>
<sequence>MASYQQNLSVASSQNGNQPTDNPMVAAAQSSAQDAMAFQLWVSEQSHTLGRLKIFHTMAKSINDQQ</sequence>
<dbReference type="EMBL" id="FPBO01000040">
    <property type="protein sequence ID" value="SFV13841.1"/>
    <property type="molecule type" value="Genomic_DNA"/>
</dbReference>
<protein>
    <submittedName>
        <fullName evidence="2">Uncharacterized protein</fullName>
    </submittedName>
</protein>
<feature type="region of interest" description="Disordered" evidence="1">
    <location>
        <begin position="1"/>
        <end position="28"/>
    </location>
</feature>
<name>A0A1I7LVW2_9BURK</name>
<reference evidence="3" key="1">
    <citation type="submission" date="2016-10" db="EMBL/GenBank/DDBJ databases">
        <authorList>
            <person name="Varghese N."/>
            <person name="Submissions S."/>
        </authorList>
    </citation>
    <scope>NUCLEOTIDE SEQUENCE [LARGE SCALE GENOMIC DNA]</scope>
    <source>
        <strain evidence="3">CGMCC 1.11014</strain>
    </source>
</reference>
<dbReference type="AlphaFoldDB" id="A0A1I7LVW2"/>
<dbReference type="STRING" id="1035707.SAMN05216552_104022"/>
<evidence type="ECO:0000313" key="2">
    <source>
        <dbReference type="EMBL" id="SFV13841.1"/>
    </source>
</evidence>
<keyword evidence="3" id="KW-1185">Reference proteome</keyword>
<proteinExistence type="predicted"/>
<gene>
    <name evidence="2" type="ORF">SAMN05216552_104022</name>
</gene>
<organism evidence="2 3">
    <name type="scientific">Pseudoduganella namucuonensis</name>
    <dbReference type="NCBI Taxonomy" id="1035707"/>
    <lineage>
        <taxon>Bacteria</taxon>
        <taxon>Pseudomonadati</taxon>
        <taxon>Pseudomonadota</taxon>
        <taxon>Betaproteobacteria</taxon>
        <taxon>Burkholderiales</taxon>
        <taxon>Oxalobacteraceae</taxon>
        <taxon>Telluria group</taxon>
        <taxon>Pseudoduganella</taxon>
    </lineage>
</organism>
<dbReference type="Proteomes" id="UP000199391">
    <property type="component" value="Unassembled WGS sequence"/>
</dbReference>
<evidence type="ECO:0000313" key="3">
    <source>
        <dbReference type="Proteomes" id="UP000199391"/>
    </source>
</evidence>
<accession>A0A1I7LVW2</accession>
<feature type="compositionally biased region" description="Polar residues" evidence="1">
    <location>
        <begin position="1"/>
        <end position="21"/>
    </location>
</feature>